<evidence type="ECO:0000313" key="1">
    <source>
        <dbReference type="EMBL" id="QFZ27705.1"/>
    </source>
</evidence>
<gene>
    <name evidence="1" type="ORF">EJF14_30687</name>
</gene>
<keyword evidence="2" id="KW-1185">Reference proteome</keyword>
<accession>A0ACD0WJS7</accession>
<dbReference type="EMBL" id="CP038486">
    <property type="protein sequence ID" value="QFZ27705.1"/>
    <property type="molecule type" value="Genomic_DNA"/>
</dbReference>
<protein>
    <submittedName>
        <fullName evidence="1">Non-SCF-type F-box ROY1 protein</fullName>
    </submittedName>
</protein>
<sequence>MNSLMDLPKEVLNSLLQFLPQESLLNLALTNFHFYEPCLRKLYRKLVIQVDPVLKYETKDHTRQRMDHIHSSCTTISGFASVYMNRHAHLRMLAAKLKTMIISITTNPALATYIEEIDVCGSLDSEVAALLKQLLDLLASVPNGIHKIYIADAKLRRSLGYHNIVKSFALTCVCIEGPQDLGHLSTSFPDCQEIIVMNYDGGAPLPASVVPVMEKLISLRIRNDPNVFSKFTEALLKLCSRVPFVMKHLKTFNVVQTHDNYEQQFPYIDFETLENLQISLGCNNATGCDQKCLELGLSRYNMLNPKRLSFIQSSKASLNSHKYTEKWDLTIFRYVKDIVESSDSLSYLSIRHNVPDDGIIDDGFEGNYIRKVKLYTLLLPNLLATIQRHVVNLVLPNLVASLACYEQPMNTFLWNGCQCPHCKKYLAKLDKFMLYHRYYNREKAVFKDVLTTQLMRSISEVLCDRIDDDPNLGDLFLLTKPMRNVTWDFHSSKFSIPLLCLPVKNYEMGYFEDEADEKAERAQRFFDAEDKQNDCIFLHQEKFVPNYSIVISHYLNDIIRRMINLNRGDAEDVKIGDVKDENDGFTSLRINKMLVNGIDYNFDHEINGTIFYVNSYDDTNDEY</sequence>
<name>A0ACD0WJS7_CLALS</name>
<evidence type="ECO:0000313" key="2">
    <source>
        <dbReference type="Proteomes" id="UP000326582"/>
    </source>
</evidence>
<dbReference type="Proteomes" id="UP000326582">
    <property type="component" value="Chromosome 3"/>
</dbReference>
<organism evidence="1 2">
    <name type="scientific">Clavispora lusitaniae</name>
    <name type="common">Candida lusitaniae</name>
    <dbReference type="NCBI Taxonomy" id="36911"/>
    <lineage>
        <taxon>Eukaryota</taxon>
        <taxon>Fungi</taxon>
        <taxon>Dikarya</taxon>
        <taxon>Ascomycota</taxon>
        <taxon>Saccharomycotina</taxon>
        <taxon>Pichiomycetes</taxon>
        <taxon>Metschnikowiaceae</taxon>
        <taxon>Clavispora</taxon>
    </lineage>
</organism>
<proteinExistence type="predicted"/>
<reference evidence="2" key="1">
    <citation type="journal article" date="2019" name="MBio">
        <title>Comparative genomics for the elucidation of multidrug resistance (MDR) in Candida lusitaniae.</title>
        <authorList>
            <person name="Kannan A."/>
            <person name="Asner S.A."/>
            <person name="Trachsel E."/>
            <person name="Kelly S."/>
            <person name="Parker J."/>
            <person name="Sanglard D."/>
        </authorList>
    </citation>
    <scope>NUCLEOTIDE SEQUENCE [LARGE SCALE GENOMIC DNA]</scope>
    <source>
        <strain evidence="2">P1</strain>
    </source>
</reference>